<evidence type="ECO:0000313" key="1">
    <source>
        <dbReference type="EMBL" id="ODS32289.1"/>
    </source>
</evidence>
<proteinExistence type="predicted"/>
<organism evidence="1 2">
    <name type="scientific">Candidatus Scalindua rubra</name>
    <dbReference type="NCBI Taxonomy" id="1872076"/>
    <lineage>
        <taxon>Bacteria</taxon>
        <taxon>Pseudomonadati</taxon>
        <taxon>Planctomycetota</taxon>
        <taxon>Candidatus Brocadiia</taxon>
        <taxon>Candidatus Brocadiales</taxon>
        <taxon>Candidatus Scalinduaceae</taxon>
        <taxon>Candidatus Scalindua</taxon>
    </lineage>
</organism>
<dbReference type="EMBL" id="MAYW01000069">
    <property type="protein sequence ID" value="ODS32289.1"/>
    <property type="molecule type" value="Genomic_DNA"/>
</dbReference>
<gene>
    <name evidence="1" type="ORF">SCARUB_02591</name>
</gene>
<sequence>MPGKSKIIFTSKDEIIIKYLHTPVPEYLSYNSTITIKDNGKNPVSIKLKFDDILPEWAEMPPKEHSINAPTIVELYRKLNRWFRKYGYTFYTH</sequence>
<accession>A0A1E3X9M9</accession>
<evidence type="ECO:0000313" key="2">
    <source>
        <dbReference type="Proteomes" id="UP000094056"/>
    </source>
</evidence>
<dbReference type="Proteomes" id="UP000094056">
    <property type="component" value="Unassembled WGS sequence"/>
</dbReference>
<protein>
    <submittedName>
        <fullName evidence="1">Uncharacterized protein</fullName>
    </submittedName>
</protein>
<comment type="caution">
    <text evidence="1">The sequence shown here is derived from an EMBL/GenBank/DDBJ whole genome shotgun (WGS) entry which is preliminary data.</text>
</comment>
<reference evidence="1 2" key="1">
    <citation type="submission" date="2016-07" db="EMBL/GenBank/DDBJ databases">
        <title>Draft genome of Scalindua rubra, obtained from a brine-seawater interface in the Red Sea, sheds light on salt adaptation in anammox bacteria.</title>
        <authorList>
            <person name="Speth D.R."/>
            <person name="Lagkouvardos I."/>
            <person name="Wang Y."/>
            <person name="Qian P.-Y."/>
            <person name="Dutilh B.E."/>
            <person name="Jetten M.S."/>
        </authorList>
    </citation>
    <scope>NUCLEOTIDE SEQUENCE [LARGE SCALE GENOMIC DNA]</scope>
    <source>
        <strain evidence="1">BSI-1</strain>
    </source>
</reference>
<name>A0A1E3X9M9_9BACT</name>
<dbReference type="AlphaFoldDB" id="A0A1E3X9M9"/>